<comment type="caution">
    <text evidence="2">The sequence shown here is derived from an EMBL/GenBank/DDBJ whole genome shotgun (WGS) entry which is preliminary data.</text>
</comment>
<feature type="region of interest" description="Disordered" evidence="1">
    <location>
        <begin position="394"/>
        <end position="448"/>
    </location>
</feature>
<protein>
    <submittedName>
        <fullName evidence="2">Uncharacterized protein</fullName>
    </submittedName>
</protein>
<evidence type="ECO:0000313" key="2">
    <source>
        <dbReference type="EMBL" id="KAF4610018.1"/>
    </source>
</evidence>
<name>A0A8H4VI10_9AGAR</name>
<feature type="region of interest" description="Disordered" evidence="1">
    <location>
        <begin position="321"/>
        <end position="340"/>
    </location>
</feature>
<sequence>MSRHTEQRPHGSTSFEEVEERKQLVLDRVRGRREAIAFVKRCLETEHPATYANTTINADFGTIEMAPQQEHSESVLVDSGERDTDWNDERVKRYACRYEDIYRRAVCFSMEDDSVYQQSLGDLLNDTDSNEEKESHSVEKKLVQFTIDNREIPHGAPERLCGQAMATGVKQPTFECNRNGEHFKRSERDPSSLGYSNVKTVMTLPVVKEIQEDNPEHVSPAKHSPIIMATPPLSSSGSDPSTPFIQTPTMEHFPSVDVVFGDDSASGSPSAEAAGRRSSDRFSESCLSDEKHFGVIEQLRLINNASRRRYAIHWDFEEDEHEVSPPLPAGPYPALSAGPPPIPAPKEPLPPLPTTTRVQVRSSASAVPSTKHYIPPVPTSRSARSHTIAAIPLPPSGPFPPLSFDFPPRRPSANAPPPLAQAQNPSKRPAHHSVPAVMPKGTSSYSYF</sequence>
<feature type="compositionally biased region" description="Low complexity" evidence="1">
    <location>
        <begin position="264"/>
        <end position="273"/>
    </location>
</feature>
<evidence type="ECO:0000313" key="3">
    <source>
        <dbReference type="Proteomes" id="UP000521872"/>
    </source>
</evidence>
<gene>
    <name evidence="2" type="ORF">D9613_010524</name>
</gene>
<evidence type="ECO:0000256" key="1">
    <source>
        <dbReference type="SAM" id="MobiDB-lite"/>
    </source>
</evidence>
<keyword evidence="3" id="KW-1185">Reference proteome</keyword>
<dbReference type="EMBL" id="JAACJL010000059">
    <property type="protein sequence ID" value="KAF4610018.1"/>
    <property type="molecule type" value="Genomic_DNA"/>
</dbReference>
<organism evidence="2 3">
    <name type="scientific">Agrocybe pediades</name>
    <dbReference type="NCBI Taxonomy" id="84607"/>
    <lineage>
        <taxon>Eukaryota</taxon>
        <taxon>Fungi</taxon>
        <taxon>Dikarya</taxon>
        <taxon>Basidiomycota</taxon>
        <taxon>Agaricomycotina</taxon>
        <taxon>Agaricomycetes</taxon>
        <taxon>Agaricomycetidae</taxon>
        <taxon>Agaricales</taxon>
        <taxon>Agaricineae</taxon>
        <taxon>Strophariaceae</taxon>
        <taxon>Agrocybe</taxon>
    </lineage>
</organism>
<feature type="region of interest" description="Disordered" evidence="1">
    <location>
        <begin position="261"/>
        <end position="281"/>
    </location>
</feature>
<feature type="region of interest" description="Disordered" evidence="1">
    <location>
        <begin position="362"/>
        <end position="381"/>
    </location>
</feature>
<accession>A0A8H4VI10</accession>
<dbReference type="Proteomes" id="UP000521872">
    <property type="component" value="Unassembled WGS sequence"/>
</dbReference>
<dbReference type="AlphaFoldDB" id="A0A8H4VI10"/>
<proteinExistence type="predicted"/>
<reference evidence="2 3" key="1">
    <citation type="submission" date="2019-12" db="EMBL/GenBank/DDBJ databases">
        <authorList>
            <person name="Floudas D."/>
            <person name="Bentzer J."/>
            <person name="Ahren D."/>
            <person name="Johansson T."/>
            <person name="Persson P."/>
            <person name="Tunlid A."/>
        </authorList>
    </citation>
    <scope>NUCLEOTIDE SEQUENCE [LARGE SCALE GENOMIC DNA]</scope>
    <source>
        <strain evidence="2 3">CBS 102.39</strain>
    </source>
</reference>